<dbReference type="Proteomes" id="UP000729701">
    <property type="component" value="Unassembled WGS sequence"/>
</dbReference>
<evidence type="ECO:0000313" key="1">
    <source>
        <dbReference type="EMBL" id="MBW4668806.1"/>
    </source>
</evidence>
<dbReference type="AlphaFoldDB" id="A0A951QNN4"/>
<comment type="caution">
    <text evidence="1">The sequence shown here is derived from an EMBL/GenBank/DDBJ whole genome shotgun (WGS) entry which is preliminary data.</text>
</comment>
<name>A0A951QNN4_9CYAN</name>
<reference evidence="1" key="1">
    <citation type="submission" date="2021-05" db="EMBL/GenBank/DDBJ databases">
        <authorList>
            <person name="Pietrasiak N."/>
            <person name="Ward R."/>
            <person name="Stajich J.E."/>
            <person name="Kurbessoian T."/>
        </authorList>
    </citation>
    <scope>NUCLEOTIDE SEQUENCE</scope>
    <source>
        <strain evidence="1">GSE-NOS-MK-12-04C</strain>
    </source>
</reference>
<proteinExistence type="predicted"/>
<protein>
    <submittedName>
        <fullName evidence="1">Uncharacterized protein</fullName>
    </submittedName>
</protein>
<accession>A0A951QNN4</accession>
<evidence type="ECO:0000313" key="2">
    <source>
        <dbReference type="Proteomes" id="UP000729701"/>
    </source>
</evidence>
<reference evidence="1" key="2">
    <citation type="journal article" date="2022" name="Microbiol. Resour. Announc.">
        <title>Metagenome Sequencing to Explore Phylogenomics of Terrestrial Cyanobacteria.</title>
        <authorList>
            <person name="Ward R.D."/>
            <person name="Stajich J.E."/>
            <person name="Johansen J.R."/>
            <person name="Huntemann M."/>
            <person name="Clum A."/>
            <person name="Foster B."/>
            <person name="Foster B."/>
            <person name="Roux S."/>
            <person name="Palaniappan K."/>
            <person name="Varghese N."/>
            <person name="Mukherjee S."/>
            <person name="Reddy T.B.K."/>
            <person name="Daum C."/>
            <person name="Copeland A."/>
            <person name="Chen I.A."/>
            <person name="Ivanova N.N."/>
            <person name="Kyrpides N.C."/>
            <person name="Shapiro N."/>
            <person name="Eloe-Fadrosh E.A."/>
            <person name="Pietrasiak N."/>
        </authorList>
    </citation>
    <scope>NUCLEOTIDE SEQUENCE</scope>
    <source>
        <strain evidence="1">GSE-NOS-MK-12-04C</strain>
    </source>
</reference>
<dbReference type="EMBL" id="JAHHGZ010000015">
    <property type="protein sequence ID" value="MBW4668806.1"/>
    <property type="molecule type" value="Genomic_DNA"/>
</dbReference>
<gene>
    <name evidence="1" type="ORF">KME60_15620</name>
</gene>
<sequence length="50" mass="5651">MLQVGRAAQRSGSPIQRGLEIEFFSPPELGLTETGKLWHGRYIGLCEEYE</sequence>
<organism evidence="1 2">
    <name type="scientific">Cyanomargarita calcarea GSE-NOS-MK-12-04C</name>
    <dbReference type="NCBI Taxonomy" id="2839659"/>
    <lineage>
        <taxon>Bacteria</taxon>
        <taxon>Bacillati</taxon>
        <taxon>Cyanobacteriota</taxon>
        <taxon>Cyanophyceae</taxon>
        <taxon>Nostocales</taxon>
        <taxon>Cyanomargaritaceae</taxon>
        <taxon>Cyanomargarita</taxon>
    </lineage>
</organism>